<feature type="chain" id="PRO_5041716714" description="P/Homo B domain-containing protein" evidence="11">
    <location>
        <begin position="19"/>
        <end position="754"/>
    </location>
</feature>
<dbReference type="CDD" id="cd04059">
    <property type="entry name" value="Peptidases_S8_Protein_convertases_Kexins_Furin-like"/>
    <property type="match status" value="1"/>
</dbReference>
<feature type="active site" description="Charge relay system" evidence="8 9">
    <location>
        <position position="427"/>
    </location>
</feature>
<sequence length="754" mass="82902">MLSVLTIIFLCNIPTAFLSCGKYYAIESDLPEDELKLIVSEFGGTVIGKLHFANVYEISSPKCLDDVQLPPGLHRRAKRSIESFEDNIRNHPQIQGVKKQEVLNIEKRIRLRASEFNETVVLSMKPSKLPEKMHTESDADFNRQYVEYASKIRSAVNLNDPAAKYTWQYLNDGKSVSPSIGLDINLYPNFMENITGVGSNVVILDDGLDITHPDLVDNYDPTISINMDRPETNGLSPRGPRTIMPDDEGHGTRCAGLVAAMANNSICSHGVAPKTKIGGVRILTGVITDILEARGLSYQSDLVNVYCSSWGPSDDGIIMDLPHEFAEKALDHGLQKGRNGLGSIYVFASGNGGLSGDNCGADGFISSPNVIAVSAIDNVGRKTLYSEACASVRVSIPIGGTFSFFRSDFLPTSMENGKCDEAFVGTSAAAPVFAGCVALALEVNPKLTWRDISHLLPWSSRIPNPIDGGWTVNSAGILHNPFFGYGTIDCYRMVKLAKQWNSVGPLCVSTHDNYVYNMSTKWGELQPQRKKDVPDLFECDENCVAQISKEYETYYEKSWAIKSQAETIIPLNVTNSDGVTKYSLPQNIPEGTPCHVDIVEQVIIDVKWKHSCRGSLEFNLTSPSGASSMLLGHRKRDTYTGEGSMLFASVAHWGEKVTGIWKLTIHDRGLCSRKQSPANTTSGFITGISIKFRGTSENDSGFIRNKNLLEPLYAKVGKAAAESQTSHILSPQEVKDTFNEQRYSSLHHSQQIFQ</sequence>
<keyword evidence="13" id="KW-1185">Reference proteome</keyword>
<dbReference type="InterPro" id="IPR022398">
    <property type="entry name" value="Peptidase_S8_His-AS"/>
</dbReference>
<dbReference type="InterPro" id="IPR034182">
    <property type="entry name" value="Kexin/furin"/>
</dbReference>
<evidence type="ECO:0000256" key="9">
    <source>
        <dbReference type="PROSITE-ProRule" id="PRU01240"/>
    </source>
</evidence>
<dbReference type="PROSITE" id="PS51829">
    <property type="entry name" value="P_HOMO_B"/>
    <property type="match status" value="1"/>
</dbReference>
<name>A0AA85J2B1_TRIRE</name>
<evidence type="ECO:0000313" key="13">
    <source>
        <dbReference type="Proteomes" id="UP000050795"/>
    </source>
</evidence>
<evidence type="ECO:0000256" key="2">
    <source>
        <dbReference type="ARBA" id="ARBA00022670"/>
    </source>
</evidence>
<evidence type="ECO:0000256" key="4">
    <source>
        <dbReference type="ARBA" id="ARBA00022729"/>
    </source>
</evidence>
<dbReference type="InterPro" id="IPR023828">
    <property type="entry name" value="Peptidase_S8_Ser-AS"/>
</dbReference>
<dbReference type="GO" id="GO:0016485">
    <property type="term" value="P:protein processing"/>
    <property type="evidence" value="ECO:0007669"/>
    <property type="project" value="TreeGrafter"/>
</dbReference>
<keyword evidence="3" id="KW-0165">Cleavage on pair of basic residues</keyword>
<dbReference type="InterPro" id="IPR002884">
    <property type="entry name" value="P_dom"/>
</dbReference>
<dbReference type="SUPFAM" id="SSF49785">
    <property type="entry name" value="Galactose-binding domain-like"/>
    <property type="match status" value="1"/>
</dbReference>
<feature type="signal peptide" evidence="11">
    <location>
        <begin position="1"/>
        <end position="18"/>
    </location>
</feature>
<accession>A0AA85J2B1</accession>
<proteinExistence type="inferred from homology"/>
<dbReference type="PROSITE" id="PS00136">
    <property type="entry name" value="SUBTILASE_ASP"/>
    <property type="match status" value="1"/>
</dbReference>
<dbReference type="InterPro" id="IPR008979">
    <property type="entry name" value="Galactose-bd-like_sf"/>
</dbReference>
<dbReference type="GO" id="GO:0004252">
    <property type="term" value="F:serine-type endopeptidase activity"/>
    <property type="evidence" value="ECO:0007669"/>
    <property type="project" value="UniProtKB-UniRule"/>
</dbReference>
<feature type="active site" description="Charge relay system" evidence="8 9">
    <location>
        <position position="205"/>
    </location>
</feature>
<evidence type="ECO:0000256" key="1">
    <source>
        <dbReference type="ARBA" id="ARBA00005325"/>
    </source>
</evidence>
<evidence type="ECO:0000256" key="8">
    <source>
        <dbReference type="PIRSR" id="PIRSR615500-1"/>
    </source>
</evidence>
<feature type="region of interest" description="Disordered" evidence="10">
    <location>
        <begin position="221"/>
        <end position="240"/>
    </location>
</feature>
<dbReference type="PROSITE" id="PS51892">
    <property type="entry name" value="SUBTILASE"/>
    <property type="match status" value="1"/>
</dbReference>
<evidence type="ECO:0000256" key="11">
    <source>
        <dbReference type="SAM" id="SignalP"/>
    </source>
</evidence>
<organism evidence="13 14">
    <name type="scientific">Trichobilharzia regenti</name>
    <name type="common">Nasal bird schistosome</name>
    <dbReference type="NCBI Taxonomy" id="157069"/>
    <lineage>
        <taxon>Eukaryota</taxon>
        <taxon>Metazoa</taxon>
        <taxon>Spiralia</taxon>
        <taxon>Lophotrochozoa</taxon>
        <taxon>Platyhelminthes</taxon>
        <taxon>Trematoda</taxon>
        <taxon>Digenea</taxon>
        <taxon>Strigeidida</taxon>
        <taxon>Schistosomatoidea</taxon>
        <taxon>Schistosomatidae</taxon>
        <taxon>Trichobilharzia</taxon>
    </lineage>
</organism>
<keyword evidence="4 11" id="KW-0732">Signal</keyword>
<dbReference type="PANTHER" id="PTHR42884">
    <property type="entry name" value="PROPROTEIN CONVERTASE SUBTILISIN/KEXIN-RELATED"/>
    <property type="match status" value="1"/>
</dbReference>
<keyword evidence="5 9" id="KW-0378">Hydrolase</keyword>
<dbReference type="AlphaFoldDB" id="A0AA85J2B1"/>
<dbReference type="Proteomes" id="UP000050795">
    <property type="component" value="Unassembled WGS sequence"/>
</dbReference>
<dbReference type="Gene3D" id="3.40.50.200">
    <property type="entry name" value="Peptidase S8/S53 domain"/>
    <property type="match status" value="1"/>
</dbReference>
<evidence type="ECO:0000256" key="5">
    <source>
        <dbReference type="ARBA" id="ARBA00022801"/>
    </source>
</evidence>
<feature type="active site" description="Charge relay system" evidence="8 9">
    <location>
        <position position="250"/>
    </location>
</feature>
<dbReference type="SUPFAM" id="SSF52743">
    <property type="entry name" value="Subtilisin-like"/>
    <property type="match status" value="1"/>
</dbReference>
<dbReference type="PROSITE" id="PS00138">
    <property type="entry name" value="SUBTILASE_SER"/>
    <property type="match status" value="1"/>
</dbReference>
<keyword evidence="2 9" id="KW-0645">Protease</keyword>
<feature type="domain" description="P/Homo B" evidence="12">
    <location>
        <begin position="563"/>
        <end position="698"/>
    </location>
</feature>
<evidence type="ECO:0000256" key="10">
    <source>
        <dbReference type="SAM" id="MobiDB-lite"/>
    </source>
</evidence>
<keyword evidence="6 9" id="KW-0720">Serine protease</keyword>
<evidence type="ECO:0000256" key="6">
    <source>
        <dbReference type="ARBA" id="ARBA00022825"/>
    </source>
</evidence>
<dbReference type="InterPro" id="IPR023827">
    <property type="entry name" value="Peptidase_S8_Asp-AS"/>
</dbReference>
<dbReference type="PROSITE" id="PS00137">
    <property type="entry name" value="SUBTILASE_HIS"/>
    <property type="match status" value="1"/>
</dbReference>
<dbReference type="InterPro" id="IPR000209">
    <property type="entry name" value="Peptidase_S8/S53_dom"/>
</dbReference>
<evidence type="ECO:0000313" key="14">
    <source>
        <dbReference type="WBParaSite" id="TREG1_124320.1"/>
    </source>
</evidence>
<reference evidence="13" key="1">
    <citation type="submission" date="2022-06" db="EMBL/GenBank/DDBJ databases">
        <authorList>
            <person name="Berger JAMES D."/>
            <person name="Berger JAMES D."/>
        </authorList>
    </citation>
    <scope>NUCLEOTIDE SEQUENCE [LARGE SCALE GENOMIC DNA]</scope>
</reference>
<dbReference type="InterPro" id="IPR036852">
    <property type="entry name" value="Peptidase_S8/S53_dom_sf"/>
</dbReference>
<dbReference type="InterPro" id="IPR015500">
    <property type="entry name" value="Peptidase_S8_subtilisin-rel"/>
</dbReference>
<evidence type="ECO:0000259" key="12">
    <source>
        <dbReference type="PROSITE" id="PS51829"/>
    </source>
</evidence>
<dbReference type="GO" id="GO:0000139">
    <property type="term" value="C:Golgi membrane"/>
    <property type="evidence" value="ECO:0007669"/>
    <property type="project" value="TreeGrafter"/>
</dbReference>
<protein>
    <recommendedName>
        <fullName evidence="12">P/Homo B domain-containing protein</fullName>
    </recommendedName>
</protein>
<dbReference type="WBParaSite" id="TREG1_124320.1">
    <property type="protein sequence ID" value="TREG1_124320.1"/>
    <property type="gene ID" value="TREG1_124320"/>
</dbReference>
<dbReference type="GO" id="GO:0005802">
    <property type="term" value="C:trans-Golgi network"/>
    <property type="evidence" value="ECO:0007669"/>
    <property type="project" value="TreeGrafter"/>
</dbReference>
<comment type="similarity">
    <text evidence="1">Belongs to the peptidase S8 family. Furin subfamily.</text>
</comment>
<dbReference type="PANTHER" id="PTHR42884:SF14">
    <property type="entry name" value="NEUROENDOCRINE CONVERTASE 1"/>
    <property type="match status" value="1"/>
</dbReference>
<reference evidence="14" key="2">
    <citation type="submission" date="2023-11" db="UniProtKB">
        <authorList>
            <consortium name="WormBaseParasite"/>
        </authorList>
    </citation>
    <scope>IDENTIFICATION</scope>
</reference>
<evidence type="ECO:0000256" key="7">
    <source>
        <dbReference type="ARBA" id="ARBA00022837"/>
    </source>
</evidence>
<dbReference type="PRINTS" id="PR00723">
    <property type="entry name" value="SUBTILISIN"/>
</dbReference>
<evidence type="ECO:0000256" key="3">
    <source>
        <dbReference type="ARBA" id="ARBA00022685"/>
    </source>
</evidence>
<keyword evidence="7" id="KW-0106">Calcium</keyword>
<dbReference type="Pfam" id="PF01483">
    <property type="entry name" value="P_proprotein"/>
    <property type="match status" value="1"/>
</dbReference>
<dbReference type="Gene3D" id="2.60.120.260">
    <property type="entry name" value="Galactose-binding domain-like"/>
    <property type="match status" value="1"/>
</dbReference>
<dbReference type="Pfam" id="PF00082">
    <property type="entry name" value="Peptidase_S8"/>
    <property type="match status" value="1"/>
</dbReference>